<dbReference type="Pfam" id="PF00075">
    <property type="entry name" value="RNase_H"/>
    <property type="match status" value="1"/>
</dbReference>
<feature type="region of interest" description="Disordered" evidence="11">
    <location>
        <begin position="140"/>
        <end position="166"/>
    </location>
</feature>
<proteinExistence type="inferred from homology"/>
<dbReference type="InterPro" id="IPR050092">
    <property type="entry name" value="RNase_H"/>
</dbReference>
<dbReference type="STRING" id="155417.A0A4Q4TLW2"/>
<dbReference type="SUPFAM" id="SSF55658">
    <property type="entry name" value="L9 N-domain-like"/>
    <property type="match status" value="2"/>
</dbReference>
<evidence type="ECO:0000256" key="4">
    <source>
        <dbReference type="ARBA" id="ARBA00012180"/>
    </source>
</evidence>
<dbReference type="PANTHER" id="PTHR10642">
    <property type="entry name" value="RIBONUCLEASE H1"/>
    <property type="match status" value="1"/>
</dbReference>
<dbReference type="FunFam" id="3.40.970.10:FF:000001">
    <property type="entry name" value="Ribonuclease H1"/>
    <property type="match status" value="2"/>
</dbReference>
<feature type="domain" description="RNase H type-1" evidence="12">
    <location>
        <begin position="166"/>
        <end position="315"/>
    </location>
</feature>
<keyword evidence="5 10" id="KW-0540">Nuclease</keyword>
<dbReference type="GO" id="GO:0000287">
    <property type="term" value="F:magnesium ion binding"/>
    <property type="evidence" value="ECO:0007669"/>
    <property type="project" value="UniProtKB-UniRule"/>
</dbReference>
<dbReference type="PIRSF" id="PIRSF036852">
    <property type="entry name" value="Ribonuclease_H1_euk"/>
    <property type="match status" value="1"/>
</dbReference>
<keyword evidence="6 10" id="KW-0479">Metal-binding</keyword>
<protein>
    <recommendedName>
        <fullName evidence="4 10">Ribonuclease H</fullName>
        <shortName evidence="10">RNase H</shortName>
        <ecNumber evidence="4 10">3.1.26.4</ecNumber>
    </recommendedName>
</protein>
<evidence type="ECO:0000256" key="3">
    <source>
        <dbReference type="ARBA" id="ARBA00005300"/>
    </source>
</evidence>
<gene>
    <name evidence="13" type="ORF">DL764_002939</name>
</gene>
<evidence type="ECO:0000256" key="1">
    <source>
        <dbReference type="ARBA" id="ARBA00000077"/>
    </source>
</evidence>
<keyword evidence="7 10" id="KW-0255">Endonuclease</keyword>
<dbReference type="PROSITE" id="PS50879">
    <property type="entry name" value="RNASE_H_1"/>
    <property type="match status" value="1"/>
</dbReference>
<dbReference type="GO" id="GO:0004523">
    <property type="term" value="F:RNA-DNA hybrid ribonuclease activity"/>
    <property type="evidence" value="ECO:0007669"/>
    <property type="project" value="UniProtKB-UniRule"/>
</dbReference>
<dbReference type="InterPro" id="IPR036397">
    <property type="entry name" value="RNaseH_sf"/>
</dbReference>
<comment type="caution">
    <text evidence="13">The sequence shown here is derived from an EMBL/GenBank/DDBJ whole genome shotgun (WGS) entry which is preliminary data.</text>
</comment>
<dbReference type="Proteomes" id="UP000293360">
    <property type="component" value="Unassembled WGS sequence"/>
</dbReference>
<name>A0A4Q4TLW2_9PEZI</name>
<evidence type="ECO:0000256" key="11">
    <source>
        <dbReference type="SAM" id="MobiDB-lite"/>
    </source>
</evidence>
<dbReference type="GO" id="GO:0043137">
    <property type="term" value="P:DNA replication, removal of RNA primer"/>
    <property type="evidence" value="ECO:0007669"/>
    <property type="project" value="TreeGrafter"/>
</dbReference>
<evidence type="ECO:0000259" key="12">
    <source>
        <dbReference type="PROSITE" id="PS50879"/>
    </source>
</evidence>
<dbReference type="InterPro" id="IPR011320">
    <property type="entry name" value="RNase_H1_N"/>
</dbReference>
<reference evidence="13 14" key="1">
    <citation type="submission" date="2018-06" db="EMBL/GenBank/DDBJ databases">
        <title>Complete Genomes of Monosporascus.</title>
        <authorList>
            <person name="Robinson A.J."/>
            <person name="Natvig D.O."/>
        </authorList>
    </citation>
    <scope>NUCLEOTIDE SEQUENCE [LARGE SCALE GENOMIC DNA]</scope>
    <source>
        <strain evidence="13 14">CBS 110550</strain>
    </source>
</reference>
<evidence type="ECO:0000256" key="5">
    <source>
        <dbReference type="ARBA" id="ARBA00022722"/>
    </source>
</evidence>
<dbReference type="SUPFAM" id="SSF53098">
    <property type="entry name" value="Ribonuclease H-like"/>
    <property type="match status" value="1"/>
</dbReference>
<dbReference type="InterPro" id="IPR009027">
    <property type="entry name" value="Ribosomal_bL9/RNase_H1_N"/>
</dbReference>
<dbReference type="InterPro" id="IPR017067">
    <property type="entry name" value="RNase_H1_euk"/>
</dbReference>
<dbReference type="InterPro" id="IPR012337">
    <property type="entry name" value="RNaseH-like_sf"/>
</dbReference>
<evidence type="ECO:0000256" key="9">
    <source>
        <dbReference type="ARBA" id="ARBA00022842"/>
    </source>
</evidence>
<evidence type="ECO:0000313" key="13">
    <source>
        <dbReference type="EMBL" id="RYP06827.1"/>
    </source>
</evidence>
<dbReference type="FunFam" id="3.30.420.10:FF:000090">
    <property type="entry name" value="Ribonuclease H"/>
    <property type="match status" value="1"/>
</dbReference>
<dbReference type="OrthoDB" id="407198at2759"/>
<dbReference type="EMBL" id="QJNU01000115">
    <property type="protein sequence ID" value="RYP06827.1"/>
    <property type="molecule type" value="Genomic_DNA"/>
</dbReference>
<comment type="catalytic activity">
    <reaction evidence="1 10">
        <text>Endonucleolytic cleavage to 5'-phosphomonoester.</text>
        <dbReference type="EC" id="3.1.26.4"/>
    </reaction>
</comment>
<evidence type="ECO:0000256" key="8">
    <source>
        <dbReference type="ARBA" id="ARBA00022801"/>
    </source>
</evidence>
<feature type="region of interest" description="Disordered" evidence="11">
    <location>
        <begin position="1"/>
        <end position="20"/>
    </location>
</feature>
<dbReference type="CDD" id="cd09280">
    <property type="entry name" value="RNase_HI_eukaryote_like"/>
    <property type="match status" value="1"/>
</dbReference>
<dbReference type="GO" id="GO:0003676">
    <property type="term" value="F:nucleic acid binding"/>
    <property type="evidence" value="ECO:0007669"/>
    <property type="project" value="UniProtKB-UniRule"/>
</dbReference>
<keyword evidence="14" id="KW-1185">Reference proteome</keyword>
<evidence type="ECO:0000256" key="6">
    <source>
        <dbReference type="ARBA" id="ARBA00022723"/>
    </source>
</evidence>
<dbReference type="PANTHER" id="PTHR10642:SF26">
    <property type="entry name" value="RIBONUCLEASE H1"/>
    <property type="match status" value="1"/>
</dbReference>
<keyword evidence="8 10" id="KW-0378">Hydrolase</keyword>
<dbReference type="Gene3D" id="3.40.970.10">
    <property type="entry name" value="Ribonuclease H1, N-terminal domain"/>
    <property type="match status" value="2"/>
</dbReference>
<accession>A0A4Q4TLW2</accession>
<comment type="similarity">
    <text evidence="3 10">Belongs to the RNase H family.</text>
</comment>
<comment type="cofactor">
    <cofactor evidence="2 10">
        <name>Mg(2+)</name>
        <dbReference type="ChEBI" id="CHEBI:18420"/>
    </cofactor>
</comment>
<evidence type="ECO:0000256" key="10">
    <source>
        <dbReference type="PIRNR" id="PIRNR036852"/>
    </source>
</evidence>
<evidence type="ECO:0000256" key="7">
    <source>
        <dbReference type="ARBA" id="ARBA00022759"/>
    </source>
</evidence>
<comment type="function">
    <text evidence="10">Endonuclease that specifically degrades the RNA of RNA-DNA hybrids.</text>
</comment>
<organism evidence="13 14">
    <name type="scientific">Monosporascus ibericus</name>
    <dbReference type="NCBI Taxonomy" id="155417"/>
    <lineage>
        <taxon>Eukaryota</taxon>
        <taxon>Fungi</taxon>
        <taxon>Dikarya</taxon>
        <taxon>Ascomycota</taxon>
        <taxon>Pezizomycotina</taxon>
        <taxon>Sordariomycetes</taxon>
        <taxon>Xylariomycetidae</taxon>
        <taxon>Xylariales</taxon>
        <taxon>Xylariales incertae sedis</taxon>
        <taxon>Monosporascus</taxon>
    </lineage>
</organism>
<dbReference type="AlphaFoldDB" id="A0A4Q4TLW2"/>
<dbReference type="Pfam" id="PF01693">
    <property type="entry name" value="Cauli_VI"/>
    <property type="match status" value="2"/>
</dbReference>
<dbReference type="InterPro" id="IPR002156">
    <property type="entry name" value="RNaseH_domain"/>
</dbReference>
<dbReference type="InterPro" id="IPR037056">
    <property type="entry name" value="RNase_H1_N_sf"/>
</dbReference>
<dbReference type="EC" id="3.1.26.4" evidence="4 10"/>
<evidence type="ECO:0000313" key="14">
    <source>
        <dbReference type="Proteomes" id="UP000293360"/>
    </source>
</evidence>
<keyword evidence="9 10" id="KW-0460">Magnesium</keyword>
<dbReference type="Gene3D" id="3.30.420.10">
    <property type="entry name" value="Ribonuclease H-like superfamily/Ribonuclease H"/>
    <property type="match status" value="1"/>
</dbReference>
<evidence type="ECO:0000256" key="2">
    <source>
        <dbReference type="ARBA" id="ARBA00001946"/>
    </source>
</evidence>
<sequence length="317" mass="34905">MPTKRGQALGSTATTSKKRKIDPNAQKYYAVRTGKRPGVYLTWNECQAQTAGYRGAQYKSFLTRSDAQAFVEGRNPSTASDGTQEVRYYAVAVGRDPGIYTNWEAASLAITGWKGPKYKRFDTREDAIEFIRTHGNEAAQKALREQEGQEIGPPAKKSEQSSPEAEPNIQCIYTDGSSRGNGRVGAVAGVGVYFGAGDPRNISEPLEGAVQTNQRAELTAMLRAVEGVSIDQPIRIYSDSKYSISCVTDWYRNWEKNNWKTKEGPVKNRDLIEAIRAKIEERNATGTKTLFQWVKGHASDVGNVAADALAVRGAIRK</sequence>